<dbReference type="Pfam" id="PF17676">
    <property type="entry name" value="Peptidase_S66C"/>
    <property type="match status" value="1"/>
</dbReference>
<dbReference type="Gene3D" id="3.40.50.10740">
    <property type="entry name" value="Class I glutamine amidotransferase-like"/>
    <property type="match status" value="1"/>
</dbReference>
<feature type="active site" description="Charge relay system" evidence="6">
    <location>
        <position position="271"/>
    </location>
</feature>
<dbReference type="SUPFAM" id="SSF52317">
    <property type="entry name" value="Class I glutamine amidotransferase-like"/>
    <property type="match status" value="1"/>
</dbReference>
<evidence type="ECO:0000256" key="6">
    <source>
        <dbReference type="PIRSR" id="PIRSR028757-1"/>
    </source>
</evidence>
<feature type="active site" description="Nucleophile" evidence="6">
    <location>
        <position position="109"/>
    </location>
</feature>
<gene>
    <name evidence="9" type="ORF">FO442_04915</name>
</gene>
<evidence type="ECO:0000256" key="4">
    <source>
        <dbReference type="ARBA" id="ARBA00022801"/>
    </source>
</evidence>
<evidence type="ECO:0000256" key="2">
    <source>
        <dbReference type="ARBA" id="ARBA00022645"/>
    </source>
</evidence>
<dbReference type="PANTHER" id="PTHR30237">
    <property type="entry name" value="MURAMOYLTETRAPEPTIDE CARBOXYPEPTIDASE"/>
    <property type="match status" value="1"/>
</dbReference>
<comment type="caution">
    <text evidence="9">The sequence shown here is derived from an EMBL/GenBank/DDBJ whole genome shotgun (WGS) entry which is preliminary data.</text>
</comment>
<dbReference type="InterPro" id="IPR040921">
    <property type="entry name" value="Peptidase_S66C"/>
</dbReference>
<dbReference type="CDD" id="cd07025">
    <property type="entry name" value="Peptidase_S66"/>
    <property type="match status" value="1"/>
</dbReference>
<feature type="active site" description="Charge relay system" evidence="6">
    <location>
        <position position="201"/>
    </location>
</feature>
<dbReference type="GO" id="GO:0006508">
    <property type="term" value="P:proteolysis"/>
    <property type="evidence" value="ECO:0007669"/>
    <property type="project" value="UniProtKB-KW"/>
</dbReference>
<evidence type="ECO:0000313" key="9">
    <source>
        <dbReference type="EMBL" id="TSJ46504.1"/>
    </source>
</evidence>
<comment type="similarity">
    <text evidence="1">Belongs to the peptidase S66 family.</text>
</comment>
<dbReference type="OrthoDB" id="9807329at2"/>
<dbReference type="GO" id="GO:0008236">
    <property type="term" value="F:serine-type peptidase activity"/>
    <property type="evidence" value="ECO:0007669"/>
    <property type="project" value="UniProtKB-KW"/>
</dbReference>
<dbReference type="Gene3D" id="3.50.30.60">
    <property type="entry name" value="LD-carboxypeptidase A C-terminal domain-like"/>
    <property type="match status" value="1"/>
</dbReference>
<keyword evidence="4" id="KW-0378">Hydrolase</keyword>
<dbReference type="InterPro" id="IPR040449">
    <property type="entry name" value="Peptidase_S66_N"/>
</dbReference>
<dbReference type="SUPFAM" id="SSF141986">
    <property type="entry name" value="LD-carboxypeptidase A C-terminal domain-like"/>
    <property type="match status" value="1"/>
</dbReference>
<dbReference type="InterPro" id="IPR027478">
    <property type="entry name" value="LdcA_N"/>
</dbReference>
<dbReference type="InterPro" id="IPR027461">
    <property type="entry name" value="Carboxypeptidase_A_C_sf"/>
</dbReference>
<dbReference type="InterPro" id="IPR029062">
    <property type="entry name" value="Class_I_gatase-like"/>
</dbReference>
<sequence length="297" mass="33046">MICPPKLVPGDTVALVSPAKAIESSHIEFAKDYLEKQGFHVLIGPHSANEYRYFSGTDMERASDLQWAIDHPEVKAIICNRGGYGAIRLFDLVNWANLLREPKWILGFSDITNFHCLALKLGIESAHTSMPLNFQENTPESLESMLNILQGKANEYTWSTDAANKPGIANGMVVGGNLSILYSLLGTPYSPNYEHAILFIEDVGEQFYHLDRMLCAFRFAGVFDRISGLIVGGMTDLKDTATPTEWTVEELIREHTKYCSFPVAFDAPVGHIADNRAFICGRKATLTVTENHISFVQ</sequence>
<accession>A0A556N2S9</accession>
<name>A0A556N2S9_9FLAO</name>
<evidence type="ECO:0000256" key="1">
    <source>
        <dbReference type="ARBA" id="ARBA00010233"/>
    </source>
</evidence>
<keyword evidence="2 9" id="KW-0121">Carboxypeptidase</keyword>
<dbReference type="InterPro" id="IPR003507">
    <property type="entry name" value="S66_fam"/>
</dbReference>
<dbReference type="PIRSF" id="PIRSF028757">
    <property type="entry name" value="LD-carboxypeptidase"/>
    <property type="match status" value="1"/>
</dbReference>
<evidence type="ECO:0000259" key="8">
    <source>
        <dbReference type="Pfam" id="PF17676"/>
    </source>
</evidence>
<keyword evidence="10" id="KW-1185">Reference proteome</keyword>
<dbReference type="RefSeq" id="WP_144332041.1">
    <property type="nucleotide sequence ID" value="NZ_VLPL01000002.1"/>
</dbReference>
<dbReference type="EMBL" id="VLPL01000002">
    <property type="protein sequence ID" value="TSJ46504.1"/>
    <property type="molecule type" value="Genomic_DNA"/>
</dbReference>
<protein>
    <submittedName>
        <fullName evidence="9">LD-carboxypeptidase</fullName>
    </submittedName>
</protein>
<reference evidence="9 10" key="1">
    <citation type="submission" date="2019-07" db="EMBL/GenBank/DDBJ databases">
        <authorList>
            <person name="Huq M.A."/>
        </authorList>
    </citation>
    <scope>NUCLEOTIDE SEQUENCE [LARGE SCALE GENOMIC DNA]</scope>
    <source>
        <strain evidence="9 10">MAH-3</strain>
    </source>
</reference>
<keyword evidence="3" id="KW-0645">Protease</keyword>
<evidence type="ECO:0000313" key="10">
    <source>
        <dbReference type="Proteomes" id="UP000316008"/>
    </source>
</evidence>
<feature type="domain" description="LD-carboxypeptidase C-terminal" evidence="8">
    <location>
        <begin position="171"/>
        <end position="286"/>
    </location>
</feature>
<evidence type="ECO:0000256" key="5">
    <source>
        <dbReference type="ARBA" id="ARBA00022825"/>
    </source>
</evidence>
<evidence type="ECO:0000256" key="3">
    <source>
        <dbReference type="ARBA" id="ARBA00022670"/>
    </source>
</evidence>
<dbReference type="Pfam" id="PF02016">
    <property type="entry name" value="Peptidase_S66"/>
    <property type="match status" value="1"/>
</dbReference>
<proteinExistence type="inferred from homology"/>
<dbReference type="AlphaFoldDB" id="A0A556N2S9"/>
<organism evidence="9 10">
    <name type="scientific">Fluviicola chungangensis</name>
    <dbReference type="NCBI Taxonomy" id="2597671"/>
    <lineage>
        <taxon>Bacteria</taxon>
        <taxon>Pseudomonadati</taxon>
        <taxon>Bacteroidota</taxon>
        <taxon>Flavobacteriia</taxon>
        <taxon>Flavobacteriales</taxon>
        <taxon>Crocinitomicaceae</taxon>
        <taxon>Fluviicola</taxon>
    </lineage>
</organism>
<dbReference type="PANTHER" id="PTHR30237:SF2">
    <property type="entry name" value="MUREIN TETRAPEPTIDE CARBOXYPEPTIDASE"/>
    <property type="match status" value="1"/>
</dbReference>
<dbReference type="Proteomes" id="UP000316008">
    <property type="component" value="Unassembled WGS sequence"/>
</dbReference>
<dbReference type="GO" id="GO:0004180">
    <property type="term" value="F:carboxypeptidase activity"/>
    <property type="evidence" value="ECO:0007669"/>
    <property type="project" value="UniProtKB-KW"/>
</dbReference>
<feature type="domain" description="LD-carboxypeptidase N-terminal" evidence="7">
    <location>
        <begin position="13"/>
        <end position="127"/>
    </location>
</feature>
<evidence type="ECO:0000259" key="7">
    <source>
        <dbReference type="Pfam" id="PF02016"/>
    </source>
</evidence>
<keyword evidence="5" id="KW-0720">Serine protease</keyword>